<dbReference type="CDD" id="cd01392">
    <property type="entry name" value="HTH_LacI"/>
    <property type="match status" value="1"/>
</dbReference>
<dbReference type="InterPro" id="IPR010982">
    <property type="entry name" value="Lambda_DNA-bd_dom_sf"/>
</dbReference>
<dbReference type="Pfam" id="PF00356">
    <property type="entry name" value="LacI"/>
    <property type="match status" value="1"/>
</dbReference>
<dbReference type="PANTHER" id="PTHR30146">
    <property type="entry name" value="LACI-RELATED TRANSCRIPTIONAL REPRESSOR"/>
    <property type="match status" value="1"/>
</dbReference>
<evidence type="ECO:0000313" key="6">
    <source>
        <dbReference type="Proteomes" id="UP000254031"/>
    </source>
</evidence>
<dbReference type="AlphaFoldDB" id="A0A378NDH0"/>
<dbReference type="RefSeq" id="WP_006251921.1">
    <property type="nucleotide sequence ID" value="NZ_CP017484.1"/>
</dbReference>
<gene>
    <name evidence="5" type="primary">gntR_2</name>
    <name evidence="5" type="ORF">NCTC9380_01802</name>
</gene>
<dbReference type="SUPFAM" id="SSF53822">
    <property type="entry name" value="Periplasmic binding protein-like I"/>
    <property type="match status" value="1"/>
</dbReference>
<dbReference type="PANTHER" id="PTHR30146:SF33">
    <property type="entry name" value="TRANSCRIPTIONAL REGULATOR"/>
    <property type="match status" value="1"/>
</dbReference>
<dbReference type="GO" id="GO:0003700">
    <property type="term" value="F:DNA-binding transcription factor activity"/>
    <property type="evidence" value="ECO:0007669"/>
    <property type="project" value="TreeGrafter"/>
</dbReference>
<evidence type="ECO:0000256" key="1">
    <source>
        <dbReference type="ARBA" id="ARBA00023015"/>
    </source>
</evidence>
<sequence>MANGTSRNRRSSGRVTLADVAKVVGVGQMTVSRALRTPEMVSEPLRKRIEEAIIELGYIPHFSARQLASAESHNLVIVTTSISSTENTLILSALRKSVADSALQMVILIADQESWFQELINHAPQAIVFLNLDCPPNVREWIKNSNIPTVEIGAIKKEPIHLSVGIDSHEAMEKMIHFLVKKGYREIGLLSAKQDLSIFKQYLESWHTTLFAHHISPLKIHHVVEDISFSAGATLLTEALLNWEAIDALVFLSDELACGALYEALRRHMSIPKDLAIAGLGGLEVGSISYPKLTTIAIPYEQMGKIAGKQLLTLLSGKTLSAEEMIVKLPTKLVIRDSTA</sequence>
<reference evidence="5 6" key="1">
    <citation type="submission" date="2018-06" db="EMBL/GenBank/DDBJ databases">
        <authorList>
            <consortium name="Pathogen Informatics"/>
            <person name="Doyle S."/>
        </authorList>
    </citation>
    <scope>NUCLEOTIDE SEQUENCE [LARGE SCALE GENOMIC DNA]</scope>
    <source>
        <strain evidence="5 6">NCTC9380</strain>
    </source>
</reference>
<dbReference type="PROSITE" id="PS50932">
    <property type="entry name" value="HTH_LACI_2"/>
    <property type="match status" value="1"/>
</dbReference>
<keyword evidence="1" id="KW-0805">Transcription regulation</keyword>
<proteinExistence type="predicted"/>
<dbReference type="Pfam" id="PF13377">
    <property type="entry name" value="Peripla_BP_3"/>
    <property type="match status" value="1"/>
</dbReference>
<dbReference type="Gene3D" id="1.10.260.40">
    <property type="entry name" value="lambda repressor-like DNA-binding domains"/>
    <property type="match status" value="1"/>
</dbReference>
<dbReference type="EMBL" id="UGPL01000006">
    <property type="protein sequence ID" value="STY66494.1"/>
    <property type="molecule type" value="Genomic_DNA"/>
</dbReference>
<accession>A0A378NDH0</accession>
<dbReference type="Proteomes" id="UP000254031">
    <property type="component" value="Unassembled WGS sequence"/>
</dbReference>
<dbReference type="GO" id="GO:0000976">
    <property type="term" value="F:transcription cis-regulatory region binding"/>
    <property type="evidence" value="ECO:0007669"/>
    <property type="project" value="TreeGrafter"/>
</dbReference>
<evidence type="ECO:0000256" key="3">
    <source>
        <dbReference type="ARBA" id="ARBA00023163"/>
    </source>
</evidence>
<keyword evidence="3" id="KW-0804">Transcription</keyword>
<evidence type="ECO:0000313" key="5">
    <source>
        <dbReference type="EMBL" id="STY66494.1"/>
    </source>
</evidence>
<feature type="domain" description="HTH lacI-type" evidence="4">
    <location>
        <begin position="15"/>
        <end position="69"/>
    </location>
</feature>
<dbReference type="InterPro" id="IPR028082">
    <property type="entry name" value="Peripla_BP_I"/>
</dbReference>
<dbReference type="SMART" id="SM00354">
    <property type="entry name" value="HTH_LACI"/>
    <property type="match status" value="1"/>
</dbReference>
<dbReference type="InterPro" id="IPR000843">
    <property type="entry name" value="HTH_LacI"/>
</dbReference>
<name>A0A378NDH0_MANHA</name>
<keyword evidence="2" id="KW-0238">DNA-binding</keyword>
<protein>
    <submittedName>
        <fullName evidence="5">Gluconate utilization system GNT-I transcriptional repressor</fullName>
    </submittedName>
</protein>
<dbReference type="InterPro" id="IPR046335">
    <property type="entry name" value="LacI/GalR-like_sensor"/>
</dbReference>
<dbReference type="Gene3D" id="3.40.50.2300">
    <property type="match status" value="2"/>
</dbReference>
<evidence type="ECO:0000256" key="2">
    <source>
        <dbReference type="ARBA" id="ARBA00023125"/>
    </source>
</evidence>
<organism evidence="5 6">
    <name type="scientific">Mannheimia haemolytica</name>
    <name type="common">Pasteurella haemolytica</name>
    <dbReference type="NCBI Taxonomy" id="75985"/>
    <lineage>
        <taxon>Bacteria</taxon>
        <taxon>Pseudomonadati</taxon>
        <taxon>Pseudomonadota</taxon>
        <taxon>Gammaproteobacteria</taxon>
        <taxon>Pasteurellales</taxon>
        <taxon>Pasteurellaceae</taxon>
        <taxon>Mannheimia</taxon>
    </lineage>
</organism>
<dbReference type="SUPFAM" id="SSF47413">
    <property type="entry name" value="lambda repressor-like DNA-binding domains"/>
    <property type="match status" value="1"/>
</dbReference>
<evidence type="ECO:0000259" key="4">
    <source>
        <dbReference type="PROSITE" id="PS50932"/>
    </source>
</evidence>
<dbReference type="PROSITE" id="PS00356">
    <property type="entry name" value="HTH_LACI_1"/>
    <property type="match status" value="1"/>
</dbReference>